<reference evidence="2" key="1">
    <citation type="journal article" date="2019" name="Int. J. Syst. Evol. Microbiol.">
        <title>The Global Catalogue of Microorganisms (GCM) 10K type strain sequencing project: providing services to taxonomists for standard genome sequencing and annotation.</title>
        <authorList>
            <consortium name="The Broad Institute Genomics Platform"/>
            <consortium name="The Broad Institute Genome Sequencing Center for Infectious Disease"/>
            <person name="Wu L."/>
            <person name="Ma J."/>
        </authorList>
    </citation>
    <scope>NUCLEOTIDE SEQUENCE [LARGE SCALE GENOMIC DNA]</scope>
    <source>
        <strain evidence="2">JCM 11136</strain>
    </source>
</reference>
<dbReference type="EMBL" id="BAAAHQ010000011">
    <property type="protein sequence ID" value="GAA0925799.1"/>
    <property type="molecule type" value="Genomic_DNA"/>
</dbReference>
<comment type="caution">
    <text evidence="1">The sequence shown here is derived from an EMBL/GenBank/DDBJ whole genome shotgun (WGS) entry which is preliminary data.</text>
</comment>
<protein>
    <submittedName>
        <fullName evidence="1">Uncharacterized protein</fullName>
    </submittedName>
</protein>
<gene>
    <name evidence="1" type="ORF">GCM10009560_27470</name>
</gene>
<name>A0ABP3ZSX4_9ACTN</name>
<organism evidence="1 2">
    <name type="scientific">Nonomuraea longicatena</name>
    <dbReference type="NCBI Taxonomy" id="83682"/>
    <lineage>
        <taxon>Bacteria</taxon>
        <taxon>Bacillati</taxon>
        <taxon>Actinomycetota</taxon>
        <taxon>Actinomycetes</taxon>
        <taxon>Streptosporangiales</taxon>
        <taxon>Streptosporangiaceae</taxon>
        <taxon>Nonomuraea</taxon>
    </lineage>
</organism>
<proteinExistence type="predicted"/>
<keyword evidence="2" id="KW-1185">Reference proteome</keyword>
<accession>A0ABP3ZSX4</accession>
<evidence type="ECO:0000313" key="1">
    <source>
        <dbReference type="EMBL" id="GAA0925799.1"/>
    </source>
</evidence>
<dbReference type="Proteomes" id="UP001501578">
    <property type="component" value="Unassembled WGS sequence"/>
</dbReference>
<sequence>MPGVLFEATAWSRIRCTSGFTEAMPSDVARADAGKEVATRVAVTRADKEVIMFVP</sequence>
<evidence type="ECO:0000313" key="2">
    <source>
        <dbReference type="Proteomes" id="UP001501578"/>
    </source>
</evidence>